<dbReference type="EMBL" id="WUMU01000052">
    <property type="protein sequence ID" value="MXN21178.1"/>
    <property type="molecule type" value="Genomic_DNA"/>
</dbReference>
<name>A0A6L7GCA4_9RHOB</name>
<evidence type="ECO:0000313" key="2">
    <source>
        <dbReference type="EMBL" id="MXN21178.1"/>
    </source>
</evidence>
<reference evidence="2 3" key="1">
    <citation type="submission" date="2019-12" db="EMBL/GenBank/DDBJ databases">
        <authorList>
            <person name="Li M."/>
        </authorList>
    </citation>
    <scope>NUCLEOTIDE SEQUENCE [LARGE SCALE GENOMIC DNA]</scope>
    <source>
        <strain evidence="2 3">GBMRC 2024</strain>
    </source>
</reference>
<dbReference type="AlphaFoldDB" id="A0A6L7GCA4"/>
<organism evidence="2 3">
    <name type="scientific">Pseudooceanicola albus</name>
    <dbReference type="NCBI Taxonomy" id="2692189"/>
    <lineage>
        <taxon>Bacteria</taxon>
        <taxon>Pseudomonadati</taxon>
        <taxon>Pseudomonadota</taxon>
        <taxon>Alphaproteobacteria</taxon>
        <taxon>Rhodobacterales</taxon>
        <taxon>Paracoccaceae</taxon>
        <taxon>Pseudooceanicola</taxon>
    </lineage>
</organism>
<dbReference type="RefSeq" id="WP_160897289.1">
    <property type="nucleotide sequence ID" value="NZ_WUMU01000052.1"/>
</dbReference>
<dbReference type="Proteomes" id="UP000477911">
    <property type="component" value="Unassembled WGS sequence"/>
</dbReference>
<protein>
    <submittedName>
        <fullName evidence="2">Uncharacterized protein</fullName>
    </submittedName>
</protein>
<accession>A0A6L7GCA4</accession>
<sequence length="103" mass="11212">MSRFSLLPSAFAAFIAAIPIASYADQPNRTFVIGGFAWVTGDLAEALNEAFTKAEKMGLSGVSLVKYDRRYKPGRGKHYIVTVMGTNSSGEWMTLAYSTVISH</sequence>
<evidence type="ECO:0000313" key="3">
    <source>
        <dbReference type="Proteomes" id="UP000477911"/>
    </source>
</evidence>
<proteinExistence type="predicted"/>
<feature type="signal peptide" evidence="1">
    <location>
        <begin position="1"/>
        <end position="24"/>
    </location>
</feature>
<feature type="chain" id="PRO_5026800868" evidence="1">
    <location>
        <begin position="25"/>
        <end position="103"/>
    </location>
</feature>
<comment type="caution">
    <text evidence="2">The sequence shown here is derived from an EMBL/GenBank/DDBJ whole genome shotgun (WGS) entry which is preliminary data.</text>
</comment>
<keyword evidence="3" id="KW-1185">Reference proteome</keyword>
<gene>
    <name evidence="2" type="ORF">GR170_25450</name>
</gene>
<keyword evidence="1" id="KW-0732">Signal</keyword>
<evidence type="ECO:0000256" key="1">
    <source>
        <dbReference type="SAM" id="SignalP"/>
    </source>
</evidence>